<evidence type="ECO:0000256" key="3">
    <source>
        <dbReference type="ARBA" id="ARBA00022989"/>
    </source>
</evidence>
<evidence type="ECO:0000256" key="5">
    <source>
        <dbReference type="SAM" id="Phobius"/>
    </source>
</evidence>
<accession>A0A397TCI2</accession>
<name>A0A397TCI2_9GLOM</name>
<feature type="transmembrane region" description="Helical" evidence="5">
    <location>
        <begin position="71"/>
        <end position="92"/>
    </location>
</feature>
<feature type="transmembrane region" description="Helical" evidence="5">
    <location>
        <begin position="151"/>
        <end position="171"/>
    </location>
</feature>
<dbReference type="PANTHER" id="PTHR12242:SF1">
    <property type="entry name" value="MYND-TYPE DOMAIN-CONTAINING PROTEIN"/>
    <property type="match status" value="1"/>
</dbReference>
<keyword evidence="2 5" id="KW-0812">Transmembrane</keyword>
<dbReference type="PANTHER" id="PTHR12242">
    <property type="entry name" value="OS02G0130600 PROTEIN-RELATED"/>
    <property type="match status" value="1"/>
</dbReference>
<feature type="transmembrane region" description="Helical" evidence="5">
    <location>
        <begin position="113"/>
        <end position="136"/>
    </location>
</feature>
<keyword evidence="7" id="KW-1185">Reference proteome</keyword>
<protein>
    <recommendedName>
        <fullName evidence="8">FAR-17a/AIG1-like protein</fullName>
    </recommendedName>
</protein>
<feature type="transmembrane region" description="Helical" evidence="5">
    <location>
        <begin position="178"/>
        <end position="199"/>
    </location>
</feature>
<feature type="transmembrane region" description="Helical" evidence="5">
    <location>
        <begin position="38"/>
        <end position="59"/>
    </location>
</feature>
<reference evidence="6 7" key="1">
    <citation type="submission" date="2018-06" db="EMBL/GenBank/DDBJ databases">
        <title>Comparative genomics reveals the genomic features of Rhizophagus irregularis, R. cerebriforme, R. diaphanum and Gigaspora rosea, and their symbiotic lifestyle signature.</title>
        <authorList>
            <person name="Morin E."/>
            <person name="San Clemente H."/>
            <person name="Chen E.C.H."/>
            <person name="De La Providencia I."/>
            <person name="Hainaut M."/>
            <person name="Kuo A."/>
            <person name="Kohler A."/>
            <person name="Murat C."/>
            <person name="Tang N."/>
            <person name="Roy S."/>
            <person name="Loubradou J."/>
            <person name="Henrissat B."/>
            <person name="Grigoriev I.V."/>
            <person name="Corradi N."/>
            <person name="Roux C."/>
            <person name="Martin F.M."/>
        </authorList>
    </citation>
    <scope>NUCLEOTIDE SEQUENCE [LARGE SCALE GENOMIC DNA]</scope>
    <source>
        <strain evidence="6 7">DAOM 227022</strain>
    </source>
</reference>
<gene>
    <name evidence="6" type="ORF">C1645_873718</name>
</gene>
<dbReference type="Pfam" id="PF04750">
    <property type="entry name" value="Far-17a_AIG1"/>
    <property type="match status" value="1"/>
</dbReference>
<evidence type="ECO:0000256" key="1">
    <source>
        <dbReference type="ARBA" id="ARBA00004127"/>
    </source>
</evidence>
<keyword evidence="4 5" id="KW-0472">Membrane</keyword>
<feature type="transmembrane region" description="Helical" evidence="5">
    <location>
        <begin position="219"/>
        <end position="239"/>
    </location>
</feature>
<comment type="caution">
    <text evidence="6">The sequence shown here is derived from an EMBL/GenBank/DDBJ whole genome shotgun (WGS) entry which is preliminary data.</text>
</comment>
<dbReference type="GO" id="GO:0012505">
    <property type="term" value="C:endomembrane system"/>
    <property type="evidence" value="ECO:0007669"/>
    <property type="project" value="UniProtKB-SubCell"/>
</dbReference>
<sequence length="267" mass="31892">MKENKIDNNKSSKIKNFFHCNDFDETKSLTSWFISPKILFIFRGIIFLYSWIVLIGQFVNSAIGQGAGDFFKFFTNLSFIGLTAYFTTAFYHSYRHVTKKHKPLSNQSKILNWLFWLLYHTTVHFSMLIVLTYWLFLSQTFIHGKPPPFRWWLNVSVHGLNFLFTLIEVFLNRQRMVVSFIIFNLIILILYIFIGYINYAVNSQWVYGFLNYNNGYKSALWYIGLFISYTIIYFIMYGIHSLRDYIGKRFGRYKHEHKDDSDSFLPI</sequence>
<evidence type="ECO:0008006" key="8">
    <source>
        <dbReference type="Google" id="ProtNLM"/>
    </source>
</evidence>
<keyword evidence="3 5" id="KW-1133">Transmembrane helix</keyword>
<dbReference type="GO" id="GO:0016020">
    <property type="term" value="C:membrane"/>
    <property type="evidence" value="ECO:0007669"/>
    <property type="project" value="InterPro"/>
</dbReference>
<evidence type="ECO:0000313" key="7">
    <source>
        <dbReference type="Proteomes" id="UP000265703"/>
    </source>
</evidence>
<dbReference type="STRING" id="658196.A0A397TCI2"/>
<dbReference type="Proteomes" id="UP000265703">
    <property type="component" value="Unassembled WGS sequence"/>
</dbReference>
<dbReference type="EMBL" id="QKYT01000092">
    <property type="protein sequence ID" value="RIA94007.1"/>
    <property type="molecule type" value="Genomic_DNA"/>
</dbReference>
<evidence type="ECO:0000256" key="2">
    <source>
        <dbReference type="ARBA" id="ARBA00022692"/>
    </source>
</evidence>
<dbReference type="AlphaFoldDB" id="A0A397TCI2"/>
<proteinExistence type="predicted"/>
<evidence type="ECO:0000256" key="4">
    <source>
        <dbReference type="ARBA" id="ARBA00023136"/>
    </source>
</evidence>
<organism evidence="6 7">
    <name type="scientific">Glomus cerebriforme</name>
    <dbReference type="NCBI Taxonomy" id="658196"/>
    <lineage>
        <taxon>Eukaryota</taxon>
        <taxon>Fungi</taxon>
        <taxon>Fungi incertae sedis</taxon>
        <taxon>Mucoromycota</taxon>
        <taxon>Glomeromycotina</taxon>
        <taxon>Glomeromycetes</taxon>
        <taxon>Glomerales</taxon>
        <taxon>Glomeraceae</taxon>
        <taxon>Glomus</taxon>
    </lineage>
</organism>
<dbReference type="OrthoDB" id="419711at2759"/>
<comment type="subcellular location">
    <subcellularLocation>
        <location evidence="1">Endomembrane system</location>
        <topology evidence="1">Multi-pass membrane protein</topology>
    </subcellularLocation>
</comment>
<evidence type="ECO:0000313" key="6">
    <source>
        <dbReference type="EMBL" id="RIA94007.1"/>
    </source>
</evidence>
<dbReference type="InterPro" id="IPR006838">
    <property type="entry name" value="ADTRP_AIG1"/>
</dbReference>